<dbReference type="InterPro" id="IPR005149">
    <property type="entry name" value="Tscrpt_reg_PadR_N"/>
</dbReference>
<dbReference type="RefSeq" id="WP_044966561.1">
    <property type="nucleotide sequence ID" value="NZ_BAABXS010000001.1"/>
</dbReference>
<sequence length="117" mass="13176">MEPKREPLTESYFYILLCLYSHANHGYGIMQEAGRLSGGRVKIGSGTMYGAVSNMIKKGWIMESDEESEELQNRGQGVKKKQYVLTGAGRRILEEEILRLTELLESAEKVTGSRPLH</sequence>
<name>A0A1E3U760_9FIRM</name>
<dbReference type="Proteomes" id="UP000094271">
    <property type="component" value="Unassembled WGS sequence"/>
</dbReference>
<dbReference type="EMBL" id="MCGI01000004">
    <property type="protein sequence ID" value="ODM10096.1"/>
    <property type="molecule type" value="Genomic_DNA"/>
</dbReference>
<dbReference type="EMBL" id="MCGH01000003">
    <property type="protein sequence ID" value="ODM04193.1"/>
    <property type="molecule type" value="Genomic_DNA"/>
</dbReference>
<dbReference type="Pfam" id="PF03551">
    <property type="entry name" value="PadR"/>
    <property type="match status" value="1"/>
</dbReference>
<dbReference type="AlphaFoldDB" id="A0A1E3U760"/>
<dbReference type="PANTHER" id="PTHR33169:SF13">
    <property type="entry name" value="PADR-FAMILY TRANSCRIPTIONAL REGULATOR"/>
    <property type="match status" value="1"/>
</dbReference>
<reference evidence="4 6" key="2">
    <citation type="submission" date="2016-08" db="EMBL/GenBank/DDBJ databases">
        <authorList>
            <person name="Seilhamer J.J."/>
        </authorList>
    </citation>
    <scope>NUCLEOTIDE SEQUENCE [LARGE SCALE GENOMIC DNA]</scope>
    <source>
        <strain evidence="4 6">NML150140-1</strain>
    </source>
</reference>
<evidence type="ECO:0000313" key="4">
    <source>
        <dbReference type="EMBL" id="ODR39787.1"/>
    </source>
</evidence>
<dbReference type="InterPro" id="IPR036388">
    <property type="entry name" value="WH-like_DNA-bd_sf"/>
</dbReference>
<dbReference type="OrthoDB" id="9814826at2"/>
<evidence type="ECO:0000313" key="6">
    <source>
        <dbReference type="Proteomes" id="UP000094271"/>
    </source>
</evidence>
<dbReference type="InterPro" id="IPR052509">
    <property type="entry name" value="Metal_resp_DNA-bind_regulator"/>
</dbReference>
<feature type="domain" description="Transcription regulator PadR N-terminal" evidence="1">
    <location>
        <begin position="15"/>
        <end position="95"/>
    </location>
</feature>
<proteinExistence type="predicted"/>
<evidence type="ECO:0000313" key="2">
    <source>
        <dbReference type="EMBL" id="ODM04193.1"/>
    </source>
</evidence>
<dbReference type="GeneID" id="93303492"/>
<evidence type="ECO:0000313" key="3">
    <source>
        <dbReference type="EMBL" id="ODM10096.1"/>
    </source>
</evidence>
<dbReference type="SUPFAM" id="SSF46785">
    <property type="entry name" value="Winged helix' DNA-binding domain"/>
    <property type="match status" value="1"/>
</dbReference>
<dbReference type="Proteomes" id="UP000094067">
    <property type="component" value="Unassembled WGS sequence"/>
</dbReference>
<organism evidence="4 6">
    <name type="scientific">Eisenbergiella tayi</name>
    <dbReference type="NCBI Taxonomy" id="1432052"/>
    <lineage>
        <taxon>Bacteria</taxon>
        <taxon>Bacillati</taxon>
        <taxon>Bacillota</taxon>
        <taxon>Clostridia</taxon>
        <taxon>Lachnospirales</taxon>
        <taxon>Lachnospiraceae</taxon>
        <taxon>Eisenbergiella</taxon>
    </lineage>
</organism>
<dbReference type="EMBL" id="MEHA01000042">
    <property type="protein sequence ID" value="ODR39787.1"/>
    <property type="molecule type" value="Genomic_DNA"/>
</dbReference>
<protein>
    <submittedName>
        <fullName evidence="4">PadR family transcriptional regulator</fullName>
    </submittedName>
    <submittedName>
        <fullName evidence="2">Transcriptional regulator PadR-like family protein</fullName>
    </submittedName>
</protein>
<evidence type="ECO:0000313" key="5">
    <source>
        <dbReference type="Proteomes" id="UP000094067"/>
    </source>
</evidence>
<dbReference type="Proteomes" id="UP000095003">
    <property type="component" value="Unassembled WGS sequence"/>
</dbReference>
<accession>A0A1E3U760</accession>
<comment type="caution">
    <text evidence="4">The sequence shown here is derived from an EMBL/GenBank/DDBJ whole genome shotgun (WGS) entry which is preliminary data.</text>
</comment>
<dbReference type="PANTHER" id="PTHR33169">
    <property type="entry name" value="PADR-FAMILY TRANSCRIPTIONAL REGULATOR"/>
    <property type="match status" value="1"/>
</dbReference>
<dbReference type="InterPro" id="IPR036390">
    <property type="entry name" value="WH_DNA-bd_sf"/>
</dbReference>
<reference evidence="5 7" key="1">
    <citation type="submission" date="2016-07" db="EMBL/GenBank/DDBJ databases">
        <title>Characterization of isolates of Eisenbergiella tayi derived from blood cultures, using whole genome sequencing.</title>
        <authorList>
            <person name="Burdz T."/>
            <person name="Wiebe D."/>
            <person name="Huynh C."/>
            <person name="Bernard K."/>
        </authorList>
    </citation>
    <scope>NUCLEOTIDE SEQUENCE [LARGE SCALE GENOMIC DNA]</scope>
    <source>
        <strain evidence="2 5">NML 110608</strain>
        <strain evidence="3 7">NML 120489</strain>
    </source>
</reference>
<evidence type="ECO:0000259" key="1">
    <source>
        <dbReference type="Pfam" id="PF03551"/>
    </source>
</evidence>
<gene>
    <name evidence="3" type="ORF">BEH84_04465</name>
    <name evidence="4" type="ORF">BEI59_33025</name>
    <name evidence="2" type="ORF">BEI61_04997</name>
</gene>
<evidence type="ECO:0000313" key="7">
    <source>
        <dbReference type="Proteomes" id="UP000095003"/>
    </source>
</evidence>
<dbReference type="Gene3D" id="1.10.10.10">
    <property type="entry name" value="Winged helix-like DNA-binding domain superfamily/Winged helix DNA-binding domain"/>
    <property type="match status" value="1"/>
</dbReference>